<dbReference type="Proteomes" id="UP000771797">
    <property type="component" value="Unassembled WGS sequence"/>
</dbReference>
<dbReference type="SUPFAM" id="SSF54593">
    <property type="entry name" value="Glyoxalase/Bleomycin resistance protein/Dihydroxybiphenyl dioxygenase"/>
    <property type="match status" value="1"/>
</dbReference>
<name>A0ABQ6YCY8_9GAMM</name>
<evidence type="ECO:0000313" key="2">
    <source>
        <dbReference type="EMBL" id="KAF0807669.1"/>
    </source>
</evidence>
<comment type="caution">
    <text evidence="2">The sequence shown here is derived from an EMBL/GenBank/DDBJ whole genome shotgun (WGS) entry which is preliminary data.</text>
</comment>
<organism evidence="2 3">
    <name type="scientific">Alcanivorax xiamenensis</name>
    <dbReference type="NCBI Taxonomy" id="1177156"/>
    <lineage>
        <taxon>Bacteria</taxon>
        <taxon>Pseudomonadati</taxon>
        <taxon>Pseudomonadota</taxon>
        <taxon>Gammaproteobacteria</taxon>
        <taxon>Oceanospirillales</taxon>
        <taxon>Alcanivoracaceae</taxon>
        <taxon>Alcanivorax</taxon>
    </lineage>
</organism>
<dbReference type="InterPro" id="IPR029068">
    <property type="entry name" value="Glyas_Bleomycin-R_OHBP_Dase"/>
</dbReference>
<dbReference type="EMBL" id="AQPF01000003">
    <property type="protein sequence ID" value="KAF0807669.1"/>
    <property type="molecule type" value="Genomic_DNA"/>
</dbReference>
<dbReference type="InterPro" id="IPR037523">
    <property type="entry name" value="VOC_core"/>
</dbReference>
<dbReference type="PANTHER" id="PTHR21366">
    <property type="entry name" value="GLYOXALASE FAMILY PROTEIN"/>
    <property type="match status" value="1"/>
</dbReference>
<dbReference type="PROSITE" id="PS51819">
    <property type="entry name" value="VOC"/>
    <property type="match status" value="1"/>
</dbReference>
<dbReference type="Pfam" id="PF00903">
    <property type="entry name" value="Glyoxalase"/>
    <property type="match status" value="1"/>
</dbReference>
<keyword evidence="2" id="KW-0808">Transferase</keyword>
<reference evidence="2 3" key="1">
    <citation type="submission" date="2012-09" db="EMBL/GenBank/DDBJ databases">
        <title>Genome Sequence of alkane-degrading Bacterium Alcanivorax sp. 6-D-6.</title>
        <authorList>
            <person name="Lai Q."/>
            <person name="Shao Z."/>
        </authorList>
    </citation>
    <scope>NUCLEOTIDE SEQUENCE [LARGE SCALE GENOMIC DNA]</scope>
    <source>
        <strain evidence="2 3">6-D-6</strain>
    </source>
</reference>
<dbReference type="GO" id="GO:0016740">
    <property type="term" value="F:transferase activity"/>
    <property type="evidence" value="ECO:0007669"/>
    <property type="project" value="UniProtKB-KW"/>
</dbReference>
<dbReference type="InterPro" id="IPR004360">
    <property type="entry name" value="Glyas_Fos-R_dOase_dom"/>
</dbReference>
<gene>
    <name evidence="2" type="ORF">A6D6_00666</name>
</gene>
<feature type="domain" description="VOC" evidence="1">
    <location>
        <begin position="8"/>
        <end position="119"/>
    </location>
</feature>
<dbReference type="RefSeq" id="WP_159659931.1">
    <property type="nucleotide sequence ID" value="NZ_AQPF01000003.1"/>
</dbReference>
<proteinExistence type="predicted"/>
<evidence type="ECO:0000313" key="3">
    <source>
        <dbReference type="Proteomes" id="UP000771797"/>
    </source>
</evidence>
<evidence type="ECO:0000259" key="1">
    <source>
        <dbReference type="PROSITE" id="PS51819"/>
    </source>
</evidence>
<keyword evidence="3" id="KW-1185">Reference proteome</keyword>
<dbReference type="Gene3D" id="3.10.180.10">
    <property type="entry name" value="2,3-Dihydroxybiphenyl 1,2-Dioxygenase, domain 1"/>
    <property type="match status" value="1"/>
</dbReference>
<dbReference type="InterPro" id="IPR050383">
    <property type="entry name" value="GlyoxalaseI/FosfomycinResist"/>
</dbReference>
<dbReference type="PANTHER" id="PTHR21366:SF14">
    <property type="entry name" value="GLYOXALASE DOMAIN-CONTAINING PROTEIN 5"/>
    <property type="match status" value="1"/>
</dbReference>
<protein>
    <submittedName>
        <fullName evidence="2">Glutathione transferase</fullName>
    </submittedName>
</protein>
<sequence length="148" mass="16725">MHRGGGQGINHITLSVSDLDRSLRFYTDIVGMTAAVRWDGGAYLRSGGDWVCLSLDNRTRQGPLPEYSHVAFSLTESAFWEKADLLRRHGVSLWKDNRSEGDSLYFLDPDGHKLEFHRGDLASRLRALREKPYSGLQWLEDEAGDKSS</sequence>
<accession>A0ABQ6YCY8</accession>